<dbReference type="PANTHER" id="PTHR48079">
    <property type="entry name" value="PROTEIN YEEZ"/>
    <property type="match status" value="1"/>
</dbReference>
<dbReference type="SUPFAM" id="SSF51735">
    <property type="entry name" value="NAD(P)-binding Rossmann-fold domains"/>
    <property type="match status" value="1"/>
</dbReference>
<gene>
    <name evidence="2" type="ORF">HCN08_22320</name>
</gene>
<proteinExistence type="predicted"/>
<dbReference type="InterPro" id="IPR051783">
    <property type="entry name" value="NAD(P)-dependent_oxidoreduct"/>
</dbReference>
<dbReference type="Gene3D" id="3.40.50.720">
    <property type="entry name" value="NAD(P)-binding Rossmann-like Domain"/>
    <property type="match status" value="1"/>
</dbReference>
<sequence>MRIFLTGGSGYLGGALIERFLASGAKVSALARSEAARERVAARGAEPLAGSLADAGTLRAAAAEADAVVHAAVDFTDPAMRAVEEPALAALLAGLAPGRPFVYTSTGLVYPDAEARAVKASVGEDTPVTPERSPQPYKVLGERQVLAAEGPAVTVVRAALVYGRGGSALLRGMIAGARERGTVPYVGDGGNLWSSVHVDDLANLYVAALARAESGLVVNAASREASSMREIAAAVADLTGARALSLTPEQAARALGPLAGVLTRETVLDPSRAERTLGWRAVRPPLLAELRAGSYA</sequence>
<dbReference type="Pfam" id="PF01370">
    <property type="entry name" value="Epimerase"/>
    <property type="match status" value="1"/>
</dbReference>
<protein>
    <submittedName>
        <fullName evidence="2">NAD-dependent epimerase/dehydratase family protein</fullName>
    </submittedName>
</protein>
<organism evidence="2 3">
    <name type="scientific">Actinacidiphila epipremni</name>
    <dbReference type="NCBI Taxonomy" id="2053013"/>
    <lineage>
        <taxon>Bacteria</taxon>
        <taxon>Bacillati</taxon>
        <taxon>Actinomycetota</taxon>
        <taxon>Actinomycetes</taxon>
        <taxon>Kitasatosporales</taxon>
        <taxon>Streptomycetaceae</taxon>
        <taxon>Actinacidiphila</taxon>
    </lineage>
</organism>
<comment type="caution">
    <text evidence="2">The sequence shown here is derived from an EMBL/GenBank/DDBJ whole genome shotgun (WGS) entry which is preliminary data.</text>
</comment>
<name>A0ABX0ZQH4_9ACTN</name>
<dbReference type="EMBL" id="JAATEJ010000019">
    <property type="protein sequence ID" value="NJP46120.1"/>
    <property type="molecule type" value="Genomic_DNA"/>
</dbReference>
<dbReference type="RefSeq" id="WP_167984973.1">
    <property type="nucleotide sequence ID" value="NZ_JAATEJ010000019.1"/>
</dbReference>
<keyword evidence="3" id="KW-1185">Reference proteome</keyword>
<dbReference type="InterPro" id="IPR001509">
    <property type="entry name" value="Epimerase_deHydtase"/>
</dbReference>
<accession>A0ABX0ZQH4</accession>
<dbReference type="InterPro" id="IPR036291">
    <property type="entry name" value="NAD(P)-bd_dom_sf"/>
</dbReference>
<feature type="domain" description="NAD-dependent epimerase/dehydratase" evidence="1">
    <location>
        <begin position="3"/>
        <end position="219"/>
    </location>
</feature>
<evidence type="ECO:0000313" key="3">
    <source>
        <dbReference type="Proteomes" id="UP000734511"/>
    </source>
</evidence>
<reference evidence="2 3" key="1">
    <citation type="submission" date="2020-03" db="EMBL/GenBank/DDBJ databases">
        <title>WGS of actinomycetes isolated from Thailand.</title>
        <authorList>
            <person name="Thawai C."/>
        </authorList>
    </citation>
    <scope>NUCLEOTIDE SEQUENCE [LARGE SCALE GENOMIC DNA]</scope>
    <source>
        <strain evidence="2 3">PRB2-1</strain>
    </source>
</reference>
<dbReference type="PANTHER" id="PTHR48079:SF6">
    <property type="entry name" value="NAD(P)-BINDING DOMAIN-CONTAINING PROTEIN-RELATED"/>
    <property type="match status" value="1"/>
</dbReference>
<evidence type="ECO:0000259" key="1">
    <source>
        <dbReference type="Pfam" id="PF01370"/>
    </source>
</evidence>
<dbReference type="Proteomes" id="UP000734511">
    <property type="component" value="Unassembled WGS sequence"/>
</dbReference>
<evidence type="ECO:0000313" key="2">
    <source>
        <dbReference type="EMBL" id="NJP46120.1"/>
    </source>
</evidence>